<reference evidence="2" key="1">
    <citation type="journal article" date="2015" name="Nat. Plants">
        <title>Genome expansion of Arabis alpina linked with retrotransposition and reduced symmetric DNA methylation.</title>
        <authorList>
            <person name="Willing E.M."/>
            <person name="Rawat V."/>
            <person name="Mandakova T."/>
            <person name="Maumus F."/>
            <person name="James G.V."/>
            <person name="Nordstroem K.J."/>
            <person name="Becker C."/>
            <person name="Warthmann N."/>
            <person name="Chica C."/>
            <person name="Szarzynska B."/>
            <person name="Zytnicki M."/>
            <person name="Albani M.C."/>
            <person name="Kiefer C."/>
            <person name="Bergonzi S."/>
            <person name="Castaings L."/>
            <person name="Mateos J.L."/>
            <person name="Berns M.C."/>
            <person name="Bujdoso N."/>
            <person name="Piofczyk T."/>
            <person name="de Lorenzo L."/>
            <person name="Barrero-Sicilia C."/>
            <person name="Mateos I."/>
            <person name="Piednoel M."/>
            <person name="Hagmann J."/>
            <person name="Chen-Min-Tao R."/>
            <person name="Iglesias-Fernandez R."/>
            <person name="Schuster S.C."/>
            <person name="Alonso-Blanco C."/>
            <person name="Roudier F."/>
            <person name="Carbonero P."/>
            <person name="Paz-Ares J."/>
            <person name="Davis S.J."/>
            <person name="Pecinka A."/>
            <person name="Quesneville H."/>
            <person name="Colot V."/>
            <person name="Lysak M.A."/>
            <person name="Weigel D."/>
            <person name="Coupland G."/>
            <person name="Schneeberger K."/>
        </authorList>
    </citation>
    <scope>NUCLEOTIDE SEQUENCE [LARGE SCALE GENOMIC DNA]</scope>
    <source>
        <strain evidence="2">cv. Pajares</strain>
    </source>
</reference>
<dbReference type="Proteomes" id="UP000029120">
    <property type="component" value="Chromosome 6"/>
</dbReference>
<dbReference type="AlphaFoldDB" id="A0A087GTH8"/>
<proteinExistence type="predicted"/>
<gene>
    <name evidence="1" type="ordered locus">AALP_Aa6g340700</name>
</gene>
<name>A0A087GTH8_ARAAL</name>
<evidence type="ECO:0000313" key="1">
    <source>
        <dbReference type="EMBL" id="KFK33180.1"/>
    </source>
</evidence>
<protein>
    <submittedName>
        <fullName evidence="1">Uncharacterized protein</fullName>
    </submittedName>
</protein>
<accession>A0A087GTH8</accession>
<keyword evidence="2" id="KW-1185">Reference proteome</keyword>
<dbReference type="EMBL" id="CM002874">
    <property type="protein sequence ID" value="KFK33180.1"/>
    <property type="molecule type" value="Genomic_DNA"/>
</dbReference>
<organism evidence="1 2">
    <name type="scientific">Arabis alpina</name>
    <name type="common">Alpine rock-cress</name>
    <dbReference type="NCBI Taxonomy" id="50452"/>
    <lineage>
        <taxon>Eukaryota</taxon>
        <taxon>Viridiplantae</taxon>
        <taxon>Streptophyta</taxon>
        <taxon>Embryophyta</taxon>
        <taxon>Tracheophyta</taxon>
        <taxon>Spermatophyta</taxon>
        <taxon>Magnoliopsida</taxon>
        <taxon>eudicotyledons</taxon>
        <taxon>Gunneridae</taxon>
        <taxon>Pentapetalae</taxon>
        <taxon>rosids</taxon>
        <taxon>malvids</taxon>
        <taxon>Brassicales</taxon>
        <taxon>Brassicaceae</taxon>
        <taxon>Arabideae</taxon>
        <taxon>Arabis</taxon>
    </lineage>
</organism>
<sequence>MDFHLNNMVDHCAIEVMQNNFSLAYEIISNIKYSSSKIFFIAITFCQCILTTV</sequence>
<evidence type="ECO:0000313" key="2">
    <source>
        <dbReference type="Proteomes" id="UP000029120"/>
    </source>
</evidence>
<dbReference type="Gramene" id="KFK33180">
    <property type="protein sequence ID" value="KFK33180"/>
    <property type="gene ID" value="AALP_AA6G340700"/>
</dbReference>